<comment type="caution">
    <text evidence="2">The sequence shown here is derived from an EMBL/GenBank/DDBJ whole genome shotgun (WGS) entry which is preliminary data.</text>
</comment>
<dbReference type="EMBL" id="SRPW01001230">
    <property type="protein sequence ID" value="KAG6004410.1"/>
    <property type="molecule type" value="Genomic_DNA"/>
</dbReference>
<dbReference type="CDD" id="cd02970">
    <property type="entry name" value="PRX_like2"/>
    <property type="match status" value="1"/>
</dbReference>
<evidence type="ECO:0000256" key="1">
    <source>
        <dbReference type="SAM" id="MobiDB-lite"/>
    </source>
</evidence>
<dbReference type="SUPFAM" id="SSF52833">
    <property type="entry name" value="Thioredoxin-like"/>
    <property type="match status" value="1"/>
</dbReference>
<dbReference type="AlphaFoldDB" id="A0A9P7SYU5"/>
<organism evidence="2 3">
    <name type="scientific">Claviceps pusilla</name>
    <dbReference type="NCBI Taxonomy" id="123648"/>
    <lineage>
        <taxon>Eukaryota</taxon>
        <taxon>Fungi</taxon>
        <taxon>Dikarya</taxon>
        <taxon>Ascomycota</taxon>
        <taxon>Pezizomycotina</taxon>
        <taxon>Sordariomycetes</taxon>
        <taxon>Hypocreomycetidae</taxon>
        <taxon>Hypocreales</taxon>
        <taxon>Clavicipitaceae</taxon>
        <taxon>Claviceps</taxon>
    </lineage>
</organism>
<evidence type="ECO:0000313" key="2">
    <source>
        <dbReference type="EMBL" id="KAG6004410.1"/>
    </source>
</evidence>
<sequence length="324" mass="35933">MTTDSAKSATRAGDGDGIARPLSTVDVSKTQPRDFEGEVSTNDELLSKKTIARIENYPILDRDGHPRPFGKLYRGAGTTRRTLFIFIRHFYCGNCQEYLRAIAQSIPPETLATIPISTSIVVIGCGDPALIDMYAETTNWPYAIFTDPSGSLFHELGMVKTLALGKRPVYMKTSLVTSTIYSIGQALRAVPQGLALKSGDQRQVGGEFLFEPLTMTRPGHAPREVSSSPLGLLEGAKEDEDEEKRLTWCHRMKTTRDHAEIPELMEVLGLEGHGEPLPDQKRWLEALRSRKGTGSTMAPQIRQLRRACAEQKRMAEEDDARGEE</sequence>
<evidence type="ECO:0008006" key="4">
    <source>
        <dbReference type="Google" id="ProtNLM"/>
    </source>
</evidence>
<keyword evidence="3" id="KW-1185">Reference proteome</keyword>
<reference evidence="2" key="1">
    <citation type="journal article" date="2020" name="bioRxiv">
        <title>Whole genome comparisons of ergot fungi reveals the divergence and evolution of species within the genus Claviceps are the result of varying mechanisms driving genome evolution and host range expansion.</title>
        <authorList>
            <person name="Wyka S.A."/>
            <person name="Mondo S.J."/>
            <person name="Liu M."/>
            <person name="Dettman J."/>
            <person name="Nalam V."/>
            <person name="Broders K.D."/>
        </authorList>
    </citation>
    <scope>NUCLEOTIDE SEQUENCE</scope>
    <source>
        <strain evidence="2">CCC 602</strain>
    </source>
</reference>
<dbReference type="PANTHER" id="PTHR28630">
    <property type="match status" value="1"/>
</dbReference>
<name>A0A9P7SYU5_9HYPO</name>
<accession>A0A9P7SYU5</accession>
<dbReference type="Proteomes" id="UP000748025">
    <property type="component" value="Unassembled WGS sequence"/>
</dbReference>
<dbReference type="PANTHER" id="PTHR28630:SF3">
    <property type="entry name" value="PEROXIREDOXIN-LIKE 2C"/>
    <property type="match status" value="1"/>
</dbReference>
<proteinExistence type="predicted"/>
<dbReference type="InterPro" id="IPR032801">
    <property type="entry name" value="PXL2A/B/C"/>
</dbReference>
<feature type="region of interest" description="Disordered" evidence="1">
    <location>
        <begin position="1"/>
        <end position="36"/>
    </location>
</feature>
<dbReference type="Pfam" id="PF13911">
    <property type="entry name" value="AhpC-TSA_2"/>
    <property type="match status" value="1"/>
</dbReference>
<gene>
    <name evidence="2" type="ORF">E4U43_000743</name>
</gene>
<dbReference type="InterPro" id="IPR036249">
    <property type="entry name" value="Thioredoxin-like_sf"/>
</dbReference>
<feature type="region of interest" description="Disordered" evidence="1">
    <location>
        <begin position="291"/>
        <end position="324"/>
    </location>
</feature>
<dbReference type="OrthoDB" id="40334at2759"/>
<protein>
    <recommendedName>
        <fullName evidence="4">Thioredoxin-like protein AAED1</fullName>
    </recommendedName>
</protein>
<evidence type="ECO:0000313" key="3">
    <source>
        <dbReference type="Proteomes" id="UP000748025"/>
    </source>
</evidence>